<accession>A0A2N7FAY6</accession>
<evidence type="ECO:0000313" key="5">
    <source>
        <dbReference type="EMBL" id="PMJ65493.1"/>
    </source>
</evidence>
<dbReference type="Gene3D" id="1.10.287.1120">
    <property type="entry name" value="Bipartite methylase S protein"/>
    <property type="match status" value="1"/>
</dbReference>
<comment type="similarity">
    <text evidence="1">Belongs to the type-I restriction system S methylase family.</text>
</comment>
<evidence type="ECO:0000256" key="1">
    <source>
        <dbReference type="ARBA" id="ARBA00010923"/>
    </source>
</evidence>
<dbReference type="InterPro" id="IPR052021">
    <property type="entry name" value="Type-I_RS_S_subunit"/>
</dbReference>
<keyword evidence="3" id="KW-0238">DNA-binding</keyword>
<reference evidence="6" key="1">
    <citation type="submission" date="2016-07" db="EMBL/GenBank/DDBJ databases">
        <title>Nontailed viruses are major unrecognized killers of bacteria in the ocean.</title>
        <authorList>
            <person name="Kauffman K."/>
            <person name="Hussain F."/>
            <person name="Yang J."/>
            <person name="Arevalo P."/>
            <person name="Brown J."/>
            <person name="Cutler M."/>
            <person name="Kelly L."/>
            <person name="Polz M.F."/>
        </authorList>
    </citation>
    <scope>NUCLEOTIDE SEQUENCE [LARGE SCALE GENOMIC DNA]</scope>
    <source>
        <strain evidence="6">10N.261.55.E11</strain>
    </source>
</reference>
<dbReference type="GO" id="GO:0003677">
    <property type="term" value="F:DNA binding"/>
    <property type="evidence" value="ECO:0007669"/>
    <property type="project" value="UniProtKB-KW"/>
</dbReference>
<dbReference type="InterPro" id="IPR044946">
    <property type="entry name" value="Restrct_endonuc_typeI_TRD_sf"/>
</dbReference>
<dbReference type="InterPro" id="IPR000055">
    <property type="entry name" value="Restrct_endonuc_typeI_TRD"/>
</dbReference>
<feature type="domain" description="Type I restriction modification DNA specificity" evidence="4">
    <location>
        <begin position="231"/>
        <end position="388"/>
    </location>
</feature>
<dbReference type="PANTHER" id="PTHR30408">
    <property type="entry name" value="TYPE-1 RESTRICTION ENZYME ECOKI SPECIFICITY PROTEIN"/>
    <property type="match status" value="1"/>
</dbReference>
<dbReference type="EMBL" id="MCWU01000026">
    <property type="protein sequence ID" value="PMJ65493.1"/>
    <property type="molecule type" value="Genomic_DNA"/>
</dbReference>
<dbReference type="GO" id="GO:0009307">
    <property type="term" value="P:DNA restriction-modification system"/>
    <property type="evidence" value="ECO:0007669"/>
    <property type="project" value="UniProtKB-KW"/>
</dbReference>
<dbReference type="Gene3D" id="3.90.220.20">
    <property type="entry name" value="DNA methylase specificity domains"/>
    <property type="match status" value="2"/>
</dbReference>
<dbReference type="SUPFAM" id="SSF116734">
    <property type="entry name" value="DNA methylase specificity domain"/>
    <property type="match status" value="2"/>
</dbReference>
<evidence type="ECO:0000259" key="4">
    <source>
        <dbReference type="Pfam" id="PF01420"/>
    </source>
</evidence>
<proteinExistence type="inferred from homology"/>
<dbReference type="PANTHER" id="PTHR30408:SF13">
    <property type="entry name" value="TYPE I RESTRICTION ENZYME HINDI SPECIFICITY SUBUNIT"/>
    <property type="match status" value="1"/>
</dbReference>
<dbReference type="Pfam" id="PF01420">
    <property type="entry name" value="Methylase_S"/>
    <property type="match status" value="2"/>
</dbReference>
<dbReference type="Proteomes" id="UP000235330">
    <property type="component" value="Unassembled WGS sequence"/>
</dbReference>
<dbReference type="AlphaFoldDB" id="A0A2N7FAY6"/>
<keyword evidence="2" id="KW-0680">Restriction system</keyword>
<name>A0A2N7FAY6_VIBSP</name>
<evidence type="ECO:0000256" key="2">
    <source>
        <dbReference type="ARBA" id="ARBA00022747"/>
    </source>
</evidence>
<dbReference type="CDD" id="cd17255">
    <property type="entry name" value="RMtype1_S_Fco49512ORF2615P-TRD2-CR2_like"/>
    <property type="match status" value="1"/>
</dbReference>
<feature type="domain" description="Type I restriction modification DNA specificity" evidence="4">
    <location>
        <begin position="10"/>
        <end position="190"/>
    </location>
</feature>
<evidence type="ECO:0000313" key="6">
    <source>
        <dbReference type="Proteomes" id="UP000235330"/>
    </source>
</evidence>
<sequence>MRFGEFEGAWSSHRINDVSECVTSGSRDWAKYYSNKGDKFVRMTNLGREGINLLLEDMRYVSIPKGGSEGQRTSLQENDILISITAELGKIGIIPQGFGTAYINQHTALVRVNQQVNARFLAQNLATKKSNKKINRLNDSGAKSGLNLSTIRNYEFTAPTTLPEQQKIASFLSKVDEKIGLLSEKKDKLTEYKRGVMQQLFNGKWHEQDGQLTFMPPTLRFKADDGSEFPDWEEKKVSDIFEVTRGKVLAVPKMSEGQTNDYKYPVYSSQTKSNGLTGYYTEFLFSDAITWTTDGANAGDVKYREGEFYCTNVCGVLLSTKNANICMAELLNRVTHKYVSYVGNPKLMNGTMGDIKIPLPCVQEQAKIANFLSTIVQKIDLANSELDKAKEWKKGLLQQMFV</sequence>
<evidence type="ECO:0000256" key="3">
    <source>
        <dbReference type="ARBA" id="ARBA00023125"/>
    </source>
</evidence>
<gene>
    <name evidence="5" type="ORF">BCU17_20040</name>
</gene>
<protein>
    <recommendedName>
        <fullName evidence="4">Type I restriction modification DNA specificity domain-containing protein</fullName>
    </recommendedName>
</protein>
<organism evidence="5 6">
    <name type="scientific">Vibrio splendidus</name>
    <dbReference type="NCBI Taxonomy" id="29497"/>
    <lineage>
        <taxon>Bacteria</taxon>
        <taxon>Pseudomonadati</taxon>
        <taxon>Pseudomonadota</taxon>
        <taxon>Gammaproteobacteria</taxon>
        <taxon>Vibrionales</taxon>
        <taxon>Vibrionaceae</taxon>
        <taxon>Vibrio</taxon>
    </lineage>
</organism>
<comment type="caution">
    <text evidence="5">The sequence shown here is derived from an EMBL/GenBank/DDBJ whole genome shotgun (WGS) entry which is preliminary data.</text>
</comment>